<evidence type="ECO:0000313" key="4">
    <source>
        <dbReference type="Proteomes" id="UP000076532"/>
    </source>
</evidence>
<evidence type="ECO:0000259" key="2">
    <source>
        <dbReference type="SMART" id="SM01140"/>
    </source>
</evidence>
<dbReference type="OrthoDB" id="2155261at2759"/>
<protein>
    <recommendedName>
        <fullName evidence="2">Formin GTPase-binding domain-containing protein</fullName>
    </recommendedName>
</protein>
<dbReference type="SUPFAM" id="SSF48371">
    <property type="entry name" value="ARM repeat"/>
    <property type="match status" value="1"/>
</dbReference>
<organism evidence="3 4">
    <name type="scientific">Athelia psychrophila</name>
    <dbReference type="NCBI Taxonomy" id="1759441"/>
    <lineage>
        <taxon>Eukaryota</taxon>
        <taxon>Fungi</taxon>
        <taxon>Dikarya</taxon>
        <taxon>Basidiomycota</taxon>
        <taxon>Agaricomycotina</taxon>
        <taxon>Agaricomycetes</taxon>
        <taxon>Agaricomycetidae</taxon>
        <taxon>Atheliales</taxon>
        <taxon>Atheliaceae</taxon>
        <taxon>Athelia</taxon>
    </lineage>
</organism>
<reference evidence="3 4" key="1">
    <citation type="journal article" date="2016" name="Mol. Biol. Evol.">
        <title>Comparative Genomics of Early-Diverging Mushroom-Forming Fungi Provides Insights into the Origins of Lignocellulose Decay Capabilities.</title>
        <authorList>
            <person name="Nagy L.G."/>
            <person name="Riley R."/>
            <person name="Tritt A."/>
            <person name="Adam C."/>
            <person name="Daum C."/>
            <person name="Floudas D."/>
            <person name="Sun H."/>
            <person name="Yadav J.S."/>
            <person name="Pangilinan J."/>
            <person name="Larsson K.H."/>
            <person name="Matsuura K."/>
            <person name="Barry K."/>
            <person name="Labutti K."/>
            <person name="Kuo R."/>
            <person name="Ohm R.A."/>
            <person name="Bhattacharya S.S."/>
            <person name="Shirouzu T."/>
            <person name="Yoshinaga Y."/>
            <person name="Martin F.M."/>
            <person name="Grigoriev I.V."/>
            <person name="Hibbett D.S."/>
        </authorList>
    </citation>
    <scope>NUCLEOTIDE SEQUENCE [LARGE SCALE GENOMIC DNA]</scope>
    <source>
        <strain evidence="3 4">CBS 109695</strain>
    </source>
</reference>
<dbReference type="GO" id="GO:0031267">
    <property type="term" value="F:small GTPase binding"/>
    <property type="evidence" value="ECO:0007669"/>
    <property type="project" value="InterPro"/>
</dbReference>
<feature type="region of interest" description="Disordered" evidence="1">
    <location>
        <begin position="13"/>
        <end position="82"/>
    </location>
</feature>
<feature type="compositionally biased region" description="Basic and acidic residues" evidence="1">
    <location>
        <begin position="69"/>
        <end position="80"/>
    </location>
</feature>
<feature type="domain" description="Formin GTPase-binding" evidence="2">
    <location>
        <begin position="75"/>
        <end position="366"/>
    </location>
</feature>
<dbReference type="AlphaFoldDB" id="A0A166UL70"/>
<sequence length="615" mass="67065">MFKGILPSKRIQSGDFTMVTGPGMAGEPLLGKENKPDLHPASQPTNPSNGAKSAGKGASKFGGKQKFGRTKEIDTHKPQVEEDMTEDAFDKLLDDLQIPSSLRPKLATMDATVKAAMLKSSQVLTLAPPVTAPPSPPPTPRTLRKAHSSDSLASPRAQNTSQFDLHRPQIGTFLPGAVLGSNGSSSVVGLNAFGIVMGTHGRGQSFDVGRTTGMGHNAPVIPSEFANRQLVKDKALAISPSRFCSILTGTSSTQLDVETIKKLRLLLRNESASWSLDFLRLGGYSALLTRLNEILEVEWREEQHDDKILHELLRCFKALSTSEIGCFALRSSCPTPFVQLVSLLYSDKKPGDVATRQLIVELLLILFELYPPDSAQSSSTLPLPHTTLFSLMQALILTPAPAATESPAAPVSPHAFIASLHTPRIYKTYLGEVSDICRDYFWVFCHPNNTLWSLNDVDEDKVERPRAPGGMTGGVEFEAMAYMTIHMKLINAISKAAADLRLPKEHEHSAYRFHSDLFASGIERILLIARKASTAYYPTLHLEVSRYLQFVAHARLELPWVLSRLMGAPPTAMCKPGRGSTRGTPGGQVTPSKRPMANGLVQLPSPQRIEPINFN</sequence>
<dbReference type="GO" id="GO:0030036">
    <property type="term" value="P:actin cytoskeleton organization"/>
    <property type="evidence" value="ECO:0007669"/>
    <property type="project" value="InterPro"/>
</dbReference>
<dbReference type="InterPro" id="IPR016024">
    <property type="entry name" value="ARM-type_fold"/>
</dbReference>
<dbReference type="GO" id="GO:0003779">
    <property type="term" value="F:actin binding"/>
    <property type="evidence" value="ECO:0007669"/>
    <property type="project" value="InterPro"/>
</dbReference>
<feature type="compositionally biased region" description="Polar residues" evidence="1">
    <location>
        <begin position="149"/>
        <end position="163"/>
    </location>
</feature>
<dbReference type="InterPro" id="IPR010473">
    <property type="entry name" value="GTPase-bd"/>
</dbReference>
<feature type="region of interest" description="Disordered" evidence="1">
    <location>
        <begin position="572"/>
        <end position="602"/>
    </location>
</feature>
<dbReference type="Proteomes" id="UP000076532">
    <property type="component" value="Unassembled WGS sequence"/>
</dbReference>
<accession>A0A166UL70</accession>
<dbReference type="EMBL" id="KV417488">
    <property type="protein sequence ID" value="KZP31801.1"/>
    <property type="molecule type" value="Genomic_DNA"/>
</dbReference>
<evidence type="ECO:0000313" key="3">
    <source>
        <dbReference type="EMBL" id="KZP31801.1"/>
    </source>
</evidence>
<dbReference type="Pfam" id="PF06371">
    <property type="entry name" value="Drf_GBD"/>
    <property type="match status" value="1"/>
</dbReference>
<feature type="region of interest" description="Disordered" evidence="1">
    <location>
        <begin position="126"/>
        <end position="164"/>
    </location>
</feature>
<feature type="compositionally biased region" description="Low complexity" evidence="1">
    <location>
        <begin position="50"/>
        <end position="64"/>
    </location>
</feature>
<feature type="compositionally biased region" description="Pro residues" evidence="1">
    <location>
        <begin position="130"/>
        <end position="140"/>
    </location>
</feature>
<dbReference type="SMART" id="SM01140">
    <property type="entry name" value="Drf_GBD"/>
    <property type="match status" value="1"/>
</dbReference>
<dbReference type="Gene3D" id="1.25.10.10">
    <property type="entry name" value="Leucine-rich Repeat Variant"/>
    <property type="match status" value="1"/>
</dbReference>
<evidence type="ECO:0000256" key="1">
    <source>
        <dbReference type="SAM" id="MobiDB-lite"/>
    </source>
</evidence>
<proteinExistence type="predicted"/>
<name>A0A166UL70_9AGAM</name>
<dbReference type="InterPro" id="IPR011989">
    <property type="entry name" value="ARM-like"/>
</dbReference>
<keyword evidence="4" id="KW-1185">Reference proteome</keyword>
<gene>
    <name evidence="3" type="ORF">FIBSPDRAFT_813468</name>
</gene>